<dbReference type="Proteomes" id="UP000698800">
    <property type="component" value="Unassembled WGS sequence"/>
</dbReference>
<evidence type="ECO:0000256" key="1">
    <source>
        <dbReference type="SAM" id="Phobius"/>
    </source>
</evidence>
<keyword evidence="3" id="KW-1185">Reference proteome</keyword>
<evidence type="ECO:0000313" key="3">
    <source>
        <dbReference type="Proteomes" id="UP000698800"/>
    </source>
</evidence>
<protein>
    <submittedName>
        <fullName evidence="2">Uncharacterized protein</fullName>
    </submittedName>
</protein>
<name>A0A9P8HZR5_9PEZI</name>
<sequence length="230" mass="24846">MQKLVVAGICVLFSPVLLGVALLAVGLGIVLVGAAVCIAGAAVAFAALAVFGVFWLIFQAGKLAFYCCLGLPAVRGAPAPDAGDPVSRWLARWFGPPLTVEDDTPVMVQILEKNRERRVSRFGREAAAPLGQGLAPSRAWCRLEAAAEGPPALRACGICEEDLLDFRFPDRDVSDDCRGHARTACLRCVAMEIQRTLELRAWSEARCVLCPGRLTHAQIHEFAFKEVFEK</sequence>
<keyword evidence="1" id="KW-0812">Transmembrane</keyword>
<accession>A0A9P8HZR5</accession>
<comment type="caution">
    <text evidence="2">The sequence shown here is derived from an EMBL/GenBank/DDBJ whole genome shotgun (WGS) entry which is preliminary data.</text>
</comment>
<keyword evidence="1" id="KW-0472">Membrane</keyword>
<dbReference type="OrthoDB" id="1431934at2759"/>
<feature type="transmembrane region" description="Helical" evidence="1">
    <location>
        <begin position="29"/>
        <end position="57"/>
    </location>
</feature>
<dbReference type="EMBL" id="JAGHQL010000234">
    <property type="protein sequence ID" value="KAH0536110.1"/>
    <property type="molecule type" value="Genomic_DNA"/>
</dbReference>
<organism evidence="2 3">
    <name type="scientific">Glutinoglossum americanum</name>
    <dbReference type="NCBI Taxonomy" id="1670608"/>
    <lineage>
        <taxon>Eukaryota</taxon>
        <taxon>Fungi</taxon>
        <taxon>Dikarya</taxon>
        <taxon>Ascomycota</taxon>
        <taxon>Pezizomycotina</taxon>
        <taxon>Geoglossomycetes</taxon>
        <taxon>Geoglossales</taxon>
        <taxon>Geoglossaceae</taxon>
        <taxon>Glutinoglossum</taxon>
    </lineage>
</organism>
<dbReference type="AlphaFoldDB" id="A0A9P8HZR5"/>
<evidence type="ECO:0000313" key="2">
    <source>
        <dbReference type="EMBL" id="KAH0536110.1"/>
    </source>
</evidence>
<gene>
    <name evidence="2" type="ORF">FGG08_006996</name>
</gene>
<reference evidence="2" key="1">
    <citation type="submission" date="2021-03" db="EMBL/GenBank/DDBJ databases">
        <title>Comparative genomics and phylogenomic investigation of the class Geoglossomycetes provide insights into ecological specialization and systematics.</title>
        <authorList>
            <person name="Melie T."/>
            <person name="Pirro S."/>
            <person name="Miller A.N."/>
            <person name="Quandt A."/>
        </authorList>
    </citation>
    <scope>NUCLEOTIDE SEQUENCE</scope>
    <source>
        <strain evidence="2">GBOQ0MN5Z8</strain>
    </source>
</reference>
<proteinExistence type="predicted"/>
<keyword evidence="1" id="KW-1133">Transmembrane helix</keyword>